<accession>A0A4Y3WCM3</accession>
<reference evidence="7 8" key="1">
    <citation type="submission" date="2019-06" db="EMBL/GenBank/DDBJ databases">
        <title>Whole genome shotgun sequence of Nitrobacter winogradskyi NBRC 14297.</title>
        <authorList>
            <person name="Hosoyama A."/>
            <person name="Uohara A."/>
            <person name="Ohji S."/>
            <person name="Ichikawa N."/>
        </authorList>
    </citation>
    <scope>NUCLEOTIDE SEQUENCE [LARGE SCALE GENOMIC DNA]</scope>
    <source>
        <strain evidence="7 8">NBRC 14297</strain>
    </source>
</reference>
<evidence type="ECO:0000256" key="5">
    <source>
        <dbReference type="SAM" id="Phobius"/>
    </source>
</evidence>
<dbReference type="InterPro" id="IPR001902">
    <property type="entry name" value="SLC26A/SulP_fam"/>
</dbReference>
<evidence type="ECO:0000259" key="6">
    <source>
        <dbReference type="PROSITE" id="PS50801"/>
    </source>
</evidence>
<keyword evidence="3 5" id="KW-1133">Transmembrane helix</keyword>
<sequence>MIVGFGSGIVTARSFATKSGSEVDADKELTGFGAANIASGLFGGFPVTAADSRTAVNYVVGGKTQLVGLIAASALLGVTLYIADVLAYLPISVLGAILVSAGIDLIDVPELRTLYRISRPEFAFAIATLLGVAVIGVLQGVFIAIATTLAHLLWLTSRPRITRLGRVDGKPGLYKLHRHPDAREIPGLTIVILQAALVFFNADYVKRQIIETAGDIGENSRWLILDAEAINLLDSTGIAKLEELQILLKDRGVAFGIADLNSRSLLMVEQAGLVDQIGGDMIFGSSEAAVAAFIRSRDESPDHPS</sequence>
<name>A0A4Y3WCM3_NITWI</name>
<feature type="transmembrane region" description="Helical" evidence="5">
    <location>
        <begin position="89"/>
        <end position="109"/>
    </location>
</feature>
<proteinExistence type="predicted"/>
<dbReference type="PROSITE" id="PS50801">
    <property type="entry name" value="STAS"/>
    <property type="match status" value="1"/>
</dbReference>
<dbReference type="EMBL" id="BJNF01000058">
    <property type="protein sequence ID" value="GEC16258.1"/>
    <property type="molecule type" value="Genomic_DNA"/>
</dbReference>
<evidence type="ECO:0000256" key="3">
    <source>
        <dbReference type="ARBA" id="ARBA00022989"/>
    </source>
</evidence>
<keyword evidence="2 5" id="KW-0812">Transmembrane</keyword>
<evidence type="ECO:0000313" key="7">
    <source>
        <dbReference type="EMBL" id="GEC16258.1"/>
    </source>
</evidence>
<dbReference type="CDD" id="cd07042">
    <property type="entry name" value="STAS_SulP_like_sulfate_transporter"/>
    <property type="match status" value="1"/>
</dbReference>
<dbReference type="Proteomes" id="UP000318825">
    <property type="component" value="Unassembled WGS sequence"/>
</dbReference>
<feature type="transmembrane region" description="Helical" evidence="5">
    <location>
        <begin position="185"/>
        <end position="202"/>
    </location>
</feature>
<dbReference type="Gene3D" id="3.30.750.24">
    <property type="entry name" value="STAS domain"/>
    <property type="match status" value="1"/>
</dbReference>
<evidence type="ECO:0000313" key="8">
    <source>
        <dbReference type="Proteomes" id="UP000318825"/>
    </source>
</evidence>
<keyword evidence="4 5" id="KW-0472">Membrane</keyword>
<evidence type="ECO:0000256" key="2">
    <source>
        <dbReference type="ARBA" id="ARBA00022692"/>
    </source>
</evidence>
<dbReference type="InterPro" id="IPR011547">
    <property type="entry name" value="SLC26A/SulP_dom"/>
</dbReference>
<comment type="caution">
    <text evidence="7">The sequence shown here is derived from an EMBL/GenBank/DDBJ whole genome shotgun (WGS) entry which is preliminary data.</text>
</comment>
<evidence type="ECO:0000256" key="1">
    <source>
        <dbReference type="ARBA" id="ARBA00004141"/>
    </source>
</evidence>
<organism evidence="7 8">
    <name type="scientific">Nitrobacter winogradskyi</name>
    <name type="common">Nitrobacter agilis</name>
    <dbReference type="NCBI Taxonomy" id="913"/>
    <lineage>
        <taxon>Bacteria</taxon>
        <taxon>Pseudomonadati</taxon>
        <taxon>Pseudomonadota</taxon>
        <taxon>Alphaproteobacteria</taxon>
        <taxon>Hyphomicrobiales</taxon>
        <taxon>Nitrobacteraceae</taxon>
        <taxon>Nitrobacter</taxon>
    </lineage>
</organism>
<dbReference type="AlphaFoldDB" id="A0A4Y3WCM3"/>
<dbReference type="InterPro" id="IPR036513">
    <property type="entry name" value="STAS_dom_sf"/>
</dbReference>
<feature type="transmembrane region" description="Helical" evidence="5">
    <location>
        <begin position="121"/>
        <end position="154"/>
    </location>
</feature>
<feature type="transmembrane region" description="Helical" evidence="5">
    <location>
        <begin position="66"/>
        <end position="83"/>
    </location>
</feature>
<dbReference type="PANTHER" id="PTHR11814">
    <property type="entry name" value="SULFATE TRANSPORTER"/>
    <property type="match status" value="1"/>
</dbReference>
<dbReference type="Pfam" id="PF00916">
    <property type="entry name" value="Sulfate_transp"/>
    <property type="match status" value="1"/>
</dbReference>
<dbReference type="SUPFAM" id="SSF52091">
    <property type="entry name" value="SpoIIaa-like"/>
    <property type="match status" value="1"/>
</dbReference>
<feature type="domain" description="STAS" evidence="6">
    <location>
        <begin position="178"/>
        <end position="293"/>
    </location>
</feature>
<comment type="subcellular location">
    <subcellularLocation>
        <location evidence="1">Membrane</location>
        <topology evidence="1">Multi-pass membrane protein</topology>
    </subcellularLocation>
</comment>
<dbReference type="InterPro" id="IPR002645">
    <property type="entry name" value="STAS_dom"/>
</dbReference>
<gene>
    <name evidence="7" type="ORF">NWI01_21500</name>
</gene>
<protein>
    <recommendedName>
        <fullName evidence="6">STAS domain-containing protein</fullName>
    </recommendedName>
</protein>
<evidence type="ECO:0000256" key="4">
    <source>
        <dbReference type="ARBA" id="ARBA00023136"/>
    </source>
</evidence>
<dbReference type="Pfam" id="PF01740">
    <property type="entry name" value="STAS"/>
    <property type="match status" value="1"/>
</dbReference>
<dbReference type="GO" id="GO:0055085">
    <property type="term" value="P:transmembrane transport"/>
    <property type="evidence" value="ECO:0007669"/>
    <property type="project" value="InterPro"/>
</dbReference>
<dbReference type="GO" id="GO:0016020">
    <property type="term" value="C:membrane"/>
    <property type="evidence" value="ECO:0007669"/>
    <property type="project" value="UniProtKB-SubCell"/>
</dbReference>